<dbReference type="SUPFAM" id="SSF51735">
    <property type="entry name" value="NAD(P)-binding Rossmann-fold domains"/>
    <property type="match status" value="1"/>
</dbReference>
<feature type="domain" description="Enoyl reductase (ER)" evidence="1">
    <location>
        <begin position="9"/>
        <end position="300"/>
    </location>
</feature>
<gene>
    <name evidence="2" type="ORF">CGZ94_14260</name>
</gene>
<evidence type="ECO:0000313" key="3">
    <source>
        <dbReference type="Proteomes" id="UP000215896"/>
    </source>
</evidence>
<dbReference type="Proteomes" id="UP000215896">
    <property type="component" value="Unassembled WGS sequence"/>
</dbReference>
<dbReference type="PANTHER" id="PTHR43482:SF1">
    <property type="entry name" value="PROTEIN AST1-RELATED"/>
    <property type="match status" value="1"/>
</dbReference>
<dbReference type="InterPro" id="IPR013154">
    <property type="entry name" value="ADH-like_N"/>
</dbReference>
<dbReference type="InterPro" id="IPR011032">
    <property type="entry name" value="GroES-like_sf"/>
</dbReference>
<sequence>MYALSAVSGTTTPQLVELPDPTAGSGELVIDVAATAINPADAQVVDGSLRAAFGLPDQVGLGWDVSGVVSAVGPEVDGFSVGDRVAGLHADLTAPVRAQATRVALPATAVAPLPDGLDPVAAASIPLNTLTAAQALDLFGPADGRSLLVTGAAGAVGGYAIALAAAAGWRVTGLARESDRDFVTGITGTDGTPVQLVTEVPERGFDAVLDAAGLQEGALPAVVDGGAFVGVFPPAPVPSERGITVQEVMVAPDGARLAELLHRSATGQLAVRVADTFPLTEAAAAYQRVGERGVRGRVLLIP</sequence>
<dbReference type="EMBL" id="NMVO01000015">
    <property type="protein sequence ID" value="OYO11590.1"/>
    <property type="molecule type" value="Genomic_DNA"/>
</dbReference>
<evidence type="ECO:0000313" key="2">
    <source>
        <dbReference type="EMBL" id="OYO11590.1"/>
    </source>
</evidence>
<dbReference type="AlphaFoldDB" id="A0A255G6N9"/>
<dbReference type="Pfam" id="PF13602">
    <property type="entry name" value="ADH_zinc_N_2"/>
    <property type="match status" value="1"/>
</dbReference>
<dbReference type="RefSeq" id="WP_094406039.1">
    <property type="nucleotide sequence ID" value="NZ_NMVO01000015.1"/>
</dbReference>
<name>A0A255G6N9_9ACTN</name>
<comment type="caution">
    <text evidence="2">The sequence shown here is derived from an EMBL/GenBank/DDBJ whole genome shotgun (WGS) entry which is preliminary data.</text>
</comment>
<keyword evidence="3" id="KW-1185">Reference proteome</keyword>
<protein>
    <submittedName>
        <fullName evidence="2">Alcohol dehydrogenase</fullName>
    </submittedName>
</protein>
<proteinExistence type="predicted"/>
<dbReference type="Pfam" id="PF08240">
    <property type="entry name" value="ADH_N"/>
    <property type="match status" value="1"/>
</dbReference>
<dbReference type="InterPro" id="IPR020843">
    <property type="entry name" value="ER"/>
</dbReference>
<dbReference type="SMART" id="SM00829">
    <property type="entry name" value="PKS_ER"/>
    <property type="match status" value="1"/>
</dbReference>
<dbReference type="InterPro" id="IPR036291">
    <property type="entry name" value="NAD(P)-bd_dom_sf"/>
</dbReference>
<organism evidence="2 3">
    <name type="scientific">Enemella evansiae</name>
    <dbReference type="NCBI Taxonomy" id="2016499"/>
    <lineage>
        <taxon>Bacteria</taxon>
        <taxon>Bacillati</taxon>
        <taxon>Actinomycetota</taxon>
        <taxon>Actinomycetes</taxon>
        <taxon>Propionibacteriales</taxon>
        <taxon>Propionibacteriaceae</taxon>
        <taxon>Enemella</taxon>
    </lineage>
</organism>
<dbReference type="Gene3D" id="3.40.50.720">
    <property type="entry name" value="NAD(P)-binding Rossmann-like Domain"/>
    <property type="match status" value="1"/>
</dbReference>
<dbReference type="SUPFAM" id="SSF50129">
    <property type="entry name" value="GroES-like"/>
    <property type="match status" value="1"/>
</dbReference>
<dbReference type="InterPro" id="IPR052585">
    <property type="entry name" value="Lipid_raft_assoc_Zn_ADH"/>
</dbReference>
<dbReference type="CDD" id="cd05289">
    <property type="entry name" value="MDR_like_2"/>
    <property type="match status" value="1"/>
</dbReference>
<evidence type="ECO:0000259" key="1">
    <source>
        <dbReference type="SMART" id="SM00829"/>
    </source>
</evidence>
<dbReference type="OrthoDB" id="9801186at2"/>
<dbReference type="GO" id="GO:0016491">
    <property type="term" value="F:oxidoreductase activity"/>
    <property type="evidence" value="ECO:0007669"/>
    <property type="project" value="InterPro"/>
</dbReference>
<dbReference type="PANTHER" id="PTHR43482">
    <property type="entry name" value="PROTEIN AST1-RELATED"/>
    <property type="match status" value="1"/>
</dbReference>
<dbReference type="Gene3D" id="3.90.180.10">
    <property type="entry name" value="Medium-chain alcohol dehydrogenases, catalytic domain"/>
    <property type="match status" value="1"/>
</dbReference>
<accession>A0A255G6N9</accession>
<reference evidence="2 3" key="1">
    <citation type="submission" date="2017-07" db="EMBL/GenBank/DDBJ databases">
        <title>Draft whole genome sequences of clinical Proprionibacteriaceae strains.</title>
        <authorList>
            <person name="Bernier A.-M."/>
            <person name="Bernard K."/>
            <person name="Domingo M.-C."/>
        </authorList>
    </citation>
    <scope>NUCLEOTIDE SEQUENCE [LARGE SCALE GENOMIC DNA]</scope>
    <source>
        <strain evidence="2 3">NML 030167</strain>
    </source>
</reference>